<proteinExistence type="predicted"/>
<dbReference type="EMBL" id="JAVREN010000013">
    <property type="protein sequence ID" value="MDT0307645.1"/>
    <property type="molecule type" value="Genomic_DNA"/>
</dbReference>
<reference evidence="2" key="1">
    <citation type="submission" date="2023-07" db="EMBL/GenBank/DDBJ databases">
        <title>30 novel species of actinomycetes from the DSMZ collection.</title>
        <authorList>
            <person name="Nouioui I."/>
        </authorList>
    </citation>
    <scope>NUCLEOTIDE SEQUENCE [LARGE SCALE GENOMIC DNA]</scope>
    <source>
        <strain evidence="2">DSM 44917</strain>
    </source>
</reference>
<organism evidence="1 2">
    <name type="scientific">Streptomyces boetiae</name>
    <dbReference type="NCBI Taxonomy" id="3075541"/>
    <lineage>
        <taxon>Bacteria</taxon>
        <taxon>Bacillati</taxon>
        <taxon>Actinomycetota</taxon>
        <taxon>Actinomycetes</taxon>
        <taxon>Kitasatosporales</taxon>
        <taxon>Streptomycetaceae</taxon>
        <taxon>Streptomyces</taxon>
    </lineage>
</organism>
<evidence type="ECO:0000313" key="1">
    <source>
        <dbReference type="EMBL" id="MDT0307645.1"/>
    </source>
</evidence>
<evidence type="ECO:0000313" key="2">
    <source>
        <dbReference type="Proteomes" id="UP001183388"/>
    </source>
</evidence>
<dbReference type="Proteomes" id="UP001183388">
    <property type="component" value="Unassembled WGS sequence"/>
</dbReference>
<protein>
    <submittedName>
        <fullName evidence="1">Uncharacterized protein</fullName>
    </submittedName>
</protein>
<comment type="caution">
    <text evidence="1">The sequence shown here is derived from an EMBL/GenBank/DDBJ whole genome shotgun (WGS) entry which is preliminary data.</text>
</comment>
<dbReference type="RefSeq" id="WP_311630592.1">
    <property type="nucleotide sequence ID" value="NZ_JAVREN010000013.1"/>
</dbReference>
<keyword evidence="2" id="KW-1185">Reference proteome</keyword>
<gene>
    <name evidence="1" type="ORF">RM780_11810</name>
</gene>
<name>A0ABU2L7U2_9ACTN</name>
<sequence length="147" mass="16253">MAADSLAGLVVVGCSRRKLVTSGPVPALDRYQGWYAPPLRARLAAHPEYRSRVLVMSARWGLLRADHPVATYEQPLTAERARELRGPVRRALARHLSDFPAREALLLLEPAYLRLLGTPGVPVAHTISRPGRFADACRLLDAWGWPS</sequence>
<accession>A0ABU2L7U2</accession>